<keyword evidence="4" id="KW-0762">Sugar transport</keyword>
<evidence type="ECO:0000256" key="6">
    <source>
        <dbReference type="ARBA" id="ARBA00022989"/>
    </source>
</evidence>
<evidence type="ECO:0000256" key="3">
    <source>
        <dbReference type="ARBA" id="ARBA00022475"/>
    </source>
</evidence>
<keyword evidence="6 9" id="KW-1133">Transmembrane helix</keyword>
<evidence type="ECO:0008006" key="12">
    <source>
        <dbReference type="Google" id="ProtNLM"/>
    </source>
</evidence>
<dbReference type="EMBL" id="OU895877">
    <property type="protein sequence ID" value="CAG9801287.1"/>
    <property type="molecule type" value="Genomic_DNA"/>
</dbReference>
<evidence type="ECO:0000313" key="10">
    <source>
        <dbReference type="EMBL" id="CAG9801287.1"/>
    </source>
</evidence>
<comment type="subcellular location">
    <subcellularLocation>
        <location evidence="1">Cell membrane</location>
        <topology evidence="1">Multi-pass membrane protein</topology>
    </subcellularLocation>
</comment>
<dbReference type="InterPro" id="IPR036259">
    <property type="entry name" value="MFS_trans_sf"/>
</dbReference>
<dbReference type="Proteomes" id="UP001153620">
    <property type="component" value="Chromosome 1"/>
</dbReference>
<dbReference type="PROSITE" id="PS00216">
    <property type="entry name" value="SUGAR_TRANSPORT_1"/>
    <property type="match status" value="1"/>
</dbReference>
<feature type="transmembrane region" description="Helical" evidence="9">
    <location>
        <begin position="30"/>
        <end position="55"/>
    </location>
</feature>
<evidence type="ECO:0000256" key="8">
    <source>
        <dbReference type="ARBA" id="ARBA00023180"/>
    </source>
</evidence>
<organism evidence="10 11">
    <name type="scientific">Chironomus riparius</name>
    <dbReference type="NCBI Taxonomy" id="315576"/>
    <lineage>
        <taxon>Eukaryota</taxon>
        <taxon>Metazoa</taxon>
        <taxon>Ecdysozoa</taxon>
        <taxon>Arthropoda</taxon>
        <taxon>Hexapoda</taxon>
        <taxon>Insecta</taxon>
        <taxon>Pterygota</taxon>
        <taxon>Neoptera</taxon>
        <taxon>Endopterygota</taxon>
        <taxon>Diptera</taxon>
        <taxon>Nematocera</taxon>
        <taxon>Chironomoidea</taxon>
        <taxon>Chironomidae</taxon>
        <taxon>Chironominae</taxon>
        <taxon>Chironomus</taxon>
    </lineage>
</organism>
<keyword evidence="8" id="KW-0325">Glycoprotein</keyword>
<keyword evidence="3" id="KW-1003">Cell membrane</keyword>
<keyword evidence="7 9" id="KW-0472">Membrane</keyword>
<dbReference type="InterPro" id="IPR005828">
    <property type="entry name" value="MFS_sugar_transport-like"/>
</dbReference>
<evidence type="ECO:0000256" key="7">
    <source>
        <dbReference type="ARBA" id="ARBA00023136"/>
    </source>
</evidence>
<dbReference type="OrthoDB" id="6612291at2759"/>
<dbReference type="GO" id="GO:0005886">
    <property type="term" value="C:plasma membrane"/>
    <property type="evidence" value="ECO:0007669"/>
    <property type="project" value="UniProtKB-SubCell"/>
</dbReference>
<feature type="transmembrane region" description="Helical" evidence="9">
    <location>
        <begin position="348"/>
        <end position="366"/>
    </location>
</feature>
<reference evidence="10" key="2">
    <citation type="submission" date="2022-10" db="EMBL/GenBank/DDBJ databases">
        <authorList>
            <consortium name="ENA_rothamsted_submissions"/>
            <consortium name="culmorum"/>
            <person name="King R."/>
        </authorList>
    </citation>
    <scope>NUCLEOTIDE SEQUENCE</scope>
</reference>
<keyword evidence="5 9" id="KW-0812">Transmembrane</keyword>
<dbReference type="InterPro" id="IPR003663">
    <property type="entry name" value="Sugar/inositol_transpt"/>
</dbReference>
<dbReference type="FunFam" id="1.20.1250.20:FF:000218">
    <property type="entry name" value="facilitated trehalose transporter Tret1"/>
    <property type="match status" value="1"/>
</dbReference>
<accession>A0A9N9RQX6</accession>
<gene>
    <name evidence="10" type="ORF">CHIRRI_LOCUS4218</name>
</gene>
<feature type="transmembrane region" description="Helical" evidence="9">
    <location>
        <begin position="414"/>
        <end position="432"/>
    </location>
</feature>
<keyword evidence="2" id="KW-0813">Transport</keyword>
<dbReference type="PANTHER" id="PTHR48021">
    <property type="match status" value="1"/>
</dbReference>
<dbReference type="Pfam" id="PF00083">
    <property type="entry name" value="Sugar_tr"/>
    <property type="match status" value="1"/>
</dbReference>
<feature type="transmembrane region" description="Helical" evidence="9">
    <location>
        <begin position="319"/>
        <end position="341"/>
    </location>
</feature>
<reference evidence="10" key="1">
    <citation type="submission" date="2022-01" db="EMBL/GenBank/DDBJ databases">
        <authorList>
            <person name="King R."/>
        </authorList>
    </citation>
    <scope>NUCLEOTIDE SEQUENCE</scope>
</reference>
<feature type="transmembrane region" description="Helical" evidence="9">
    <location>
        <begin position="196"/>
        <end position="215"/>
    </location>
</feature>
<feature type="transmembrane region" description="Helical" evidence="9">
    <location>
        <begin position="168"/>
        <end position="190"/>
    </location>
</feature>
<proteinExistence type="predicted"/>
<evidence type="ECO:0000256" key="4">
    <source>
        <dbReference type="ARBA" id="ARBA00022597"/>
    </source>
</evidence>
<dbReference type="AlphaFoldDB" id="A0A9N9RQX6"/>
<feature type="transmembrane region" description="Helical" evidence="9">
    <location>
        <begin position="378"/>
        <end position="402"/>
    </location>
</feature>
<feature type="transmembrane region" description="Helical" evidence="9">
    <location>
        <begin position="102"/>
        <end position="122"/>
    </location>
</feature>
<dbReference type="SUPFAM" id="SSF103473">
    <property type="entry name" value="MFS general substrate transporter"/>
    <property type="match status" value="1"/>
</dbReference>
<dbReference type="PROSITE" id="PS00217">
    <property type="entry name" value="SUGAR_TRANSPORT_2"/>
    <property type="match status" value="1"/>
</dbReference>
<dbReference type="InterPro" id="IPR050549">
    <property type="entry name" value="MFS_Trehalose_Transporter"/>
</dbReference>
<dbReference type="Gene3D" id="1.20.1250.20">
    <property type="entry name" value="MFS general substrate transporter like domains"/>
    <property type="match status" value="1"/>
</dbReference>
<dbReference type="PANTHER" id="PTHR48021:SF89">
    <property type="entry name" value="FI02132P-RELATED"/>
    <property type="match status" value="1"/>
</dbReference>
<feature type="transmembrane region" description="Helical" evidence="9">
    <location>
        <begin position="75"/>
        <end position="95"/>
    </location>
</feature>
<dbReference type="PRINTS" id="PR00171">
    <property type="entry name" value="SUGRTRNSPORT"/>
</dbReference>
<keyword evidence="11" id="KW-1185">Reference proteome</keyword>
<evidence type="ECO:0000256" key="5">
    <source>
        <dbReference type="ARBA" id="ARBA00022692"/>
    </source>
</evidence>
<sequence>MKFLFTKCFSKKSFNLDPNKDKGLTSKAKYIQIGFAMLANFSILSTGMGLGYPAITTQLLAKDDTVILTESQVSWFASITAIACPFGGPITAYLTNRFGRKGTLIIIDVISIIQWIIIGFSSRSDAQILFIQLMFARVLTGLTIGMITTPAVLYSAEICHPSLRGRMMVLSTPFFVAIGTLLIYLLGYLIQEDYRLVAIYSLGITILTLVICFFIPESPVHLILKNNLKTARQVLSKVRNLVKDNPKIDEEILQIQQNAQSSASRTSKLSIFTEFSKPQLYKPFMIMVAFFTIQQLSGIFVIFVYTAQFSIEAGVSIDPFLSTVIIGIFRCATTFVTAFLSDKVGRKPLAIVSSIGMFFSMSGLALSAEFSLKDTKLFWVPAALLYFFVIIGTCGVLVLPFSMVAEMYPQKSRSLAVGLSLSYCFIVSFLTIKFFSTAFLFFGSAIVFSFFSIYVLPETKGKTLNEIQNYFHK</sequence>
<feature type="transmembrane region" description="Helical" evidence="9">
    <location>
        <begin position="128"/>
        <end position="156"/>
    </location>
</feature>
<evidence type="ECO:0000256" key="2">
    <source>
        <dbReference type="ARBA" id="ARBA00022448"/>
    </source>
</evidence>
<feature type="transmembrane region" description="Helical" evidence="9">
    <location>
        <begin position="284"/>
        <end position="307"/>
    </location>
</feature>
<feature type="transmembrane region" description="Helical" evidence="9">
    <location>
        <begin position="438"/>
        <end position="456"/>
    </location>
</feature>
<evidence type="ECO:0000256" key="9">
    <source>
        <dbReference type="SAM" id="Phobius"/>
    </source>
</evidence>
<dbReference type="InterPro" id="IPR005829">
    <property type="entry name" value="Sugar_transporter_CS"/>
</dbReference>
<evidence type="ECO:0000256" key="1">
    <source>
        <dbReference type="ARBA" id="ARBA00004651"/>
    </source>
</evidence>
<dbReference type="GO" id="GO:0022857">
    <property type="term" value="F:transmembrane transporter activity"/>
    <property type="evidence" value="ECO:0007669"/>
    <property type="project" value="InterPro"/>
</dbReference>
<evidence type="ECO:0000313" key="11">
    <source>
        <dbReference type="Proteomes" id="UP001153620"/>
    </source>
</evidence>
<name>A0A9N9RQX6_9DIPT</name>
<protein>
    <recommendedName>
        <fullName evidence="12">Sugar transporter</fullName>
    </recommendedName>
</protein>